<dbReference type="Pfam" id="PF05621">
    <property type="entry name" value="TniB"/>
    <property type="match status" value="1"/>
</dbReference>
<dbReference type="Gene3D" id="3.40.50.300">
    <property type="entry name" value="P-loop containing nucleotide triphosphate hydrolases"/>
    <property type="match status" value="1"/>
</dbReference>
<organism evidence="3 4">
    <name type="scientific">Sphingomonas corticis</name>
    <dbReference type="NCBI Taxonomy" id="2722791"/>
    <lineage>
        <taxon>Bacteria</taxon>
        <taxon>Pseudomonadati</taxon>
        <taxon>Pseudomonadota</taxon>
        <taxon>Alphaproteobacteria</taxon>
        <taxon>Sphingomonadales</taxon>
        <taxon>Sphingomonadaceae</taxon>
        <taxon>Sphingomonas</taxon>
    </lineage>
</organism>
<reference evidence="3 4" key="1">
    <citation type="submission" date="2020-03" db="EMBL/GenBank/DDBJ databases">
        <authorList>
            <person name="Wang L."/>
            <person name="He N."/>
            <person name="Li Y."/>
            <person name="Fang Y."/>
            <person name="Zhang F."/>
        </authorList>
    </citation>
    <scope>NUCLEOTIDE SEQUENCE [LARGE SCALE GENOMIC DNA]</scope>
    <source>
        <strain evidence="3 4">36D10-4-7</strain>
    </source>
</reference>
<evidence type="ECO:0000313" key="3">
    <source>
        <dbReference type="EMBL" id="NJR79174.1"/>
    </source>
</evidence>
<dbReference type="InterPro" id="IPR052026">
    <property type="entry name" value="ExeA_AAA_ATPase_DNA-bind"/>
</dbReference>
<keyword evidence="4" id="KW-1185">Reference proteome</keyword>
<protein>
    <submittedName>
        <fullName evidence="3">AAA family ATPase</fullName>
    </submittedName>
</protein>
<proteinExistence type="predicted"/>
<dbReference type="PANTHER" id="PTHR35894:SF1">
    <property type="entry name" value="PHOSPHORIBULOKINASE _ URIDINE KINASE FAMILY"/>
    <property type="match status" value="1"/>
</dbReference>
<comment type="caution">
    <text evidence="3">The sequence shown here is derived from an EMBL/GenBank/DDBJ whole genome shotgun (WGS) entry which is preliminary data.</text>
</comment>
<name>A0ABX1CMK7_9SPHN</name>
<feature type="domain" description="AAA+ ATPase" evidence="2">
    <location>
        <begin position="79"/>
        <end position="237"/>
    </location>
</feature>
<dbReference type="Proteomes" id="UP000732399">
    <property type="component" value="Unassembled WGS sequence"/>
</dbReference>
<dbReference type="SUPFAM" id="SSF52540">
    <property type="entry name" value="P-loop containing nucleoside triphosphate hydrolases"/>
    <property type="match status" value="1"/>
</dbReference>
<dbReference type="InterPro" id="IPR027417">
    <property type="entry name" value="P-loop_NTPase"/>
</dbReference>
<dbReference type="EMBL" id="JAAVJH010000006">
    <property type="protein sequence ID" value="NJR79174.1"/>
    <property type="molecule type" value="Genomic_DNA"/>
</dbReference>
<accession>A0ABX1CMK7</accession>
<evidence type="ECO:0000256" key="1">
    <source>
        <dbReference type="SAM" id="MobiDB-lite"/>
    </source>
</evidence>
<dbReference type="SMART" id="SM00382">
    <property type="entry name" value="AAA"/>
    <property type="match status" value="1"/>
</dbReference>
<evidence type="ECO:0000313" key="4">
    <source>
        <dbReference type="Proteomes" id="UP000732399"/>
    </source>
</evidence>
<dbReference type="InterPro" id="IPR003593">
    <property type="entry name" value="AAA+_ATPase"/>
</dbReference>
<feature type="region of interest" description="Disordered" evidence="1">
    <location>
        <begin position="363"/>
        <end position="384"/>
    </location>
</feature>
<evidence type="ECO:0000259" key="2">
    <source>
        <dbReference type="SMART" id="SM00382"/>
    </source>
</evidence>
<dbReference type="RefSeq" id="WP_168134730.1">
    <property type="nucleotide sequence ID" value="NZ_JAAVJH010000006.1"/>
</dbReference>
<sequence length="384" mass="41847">MMTRDEIKARILRLETLVIRHPQFVAAQDAILDLELRRPAAMPVGPDAGPPSDLVEDDAPFDFSEDGLEDASPGGGALTQYCVMIVGPAGTGKSHVLTSIQALPEMQVDTSGRYGDRRPVVRLDVPDFANPKQTVVEIMRAVGAPVPKRLTRNGVASRLRYQFQQLETRLLMLDEAHSFVDGQGEAGLRANGKFLKFLLNSCGVPIAMAGEELLEELRTSKALKRRTDALVELRPYSWSDPDEQLEFLDILGQLEDAMGFGTDAALSTDMELACRLYFASEGSVGLLTKILSQALKLALKAGASGIDRRMLSSAFRLENPASVLVADDPDIFVAPVGGRDDPFLVDAAKFKAMWKARYSAPPVDRSRKTGIRRAPKRAAQGLSL</sequence>
<gene>
    <name evidence="3" type="ORF">HBH26_11320</name>
</gene>
<dbReference type="InterPro" id="IPR008868">
    <property type="entry name" value="TniB"/>
</dbReference>
<dbReference type="PANTHER" id="PTHR35894">
    <property type="entry name" value="GENERAL SECRETION PATHWAY PROTEIN A-RELATED"/>
    <property type="match status" value="1"/>
</dbReference>